<keyword evidence="2" id="KW-1185">Reference proteome</keyword>
<evidence type="ECO:0000313" key="2">
    <source>
        <dbReference type="Proteomes" id="UP001319870"/>
    </source>
</evidence>
<organism evidence="1 2">
    <name type="scientific">Isoptericola luteus</name>
    <dbReference type="NCBI Taxonomy" id="2879484"/>
    <lineage>
        <taxon>Bacteria</taxon>
        <taxon>Bacillati</taxon>
        <taxon>Actinomycetota</taxon>
        <taxon>Actinomycetes</taxon>
        <taxon>Micrococcales</taxon>
        <taxon>Promicromonosporaceae</taxon>
        <taxon>Isoptericola</taxon>
    </lineage>
</organism>
<gene>
    <name evidence="1" type="ORF">LEP48_11995</name>
</gene>
<reference evidence="1 2" key="1">
    <citation type="submission" date="2021-09" db="EMBL/GenBank/DDBJ databases">
        <title>Isoptericola luteus sp. nov., a novel bacterium isolated from Harbin, the capital city of Heilongjiang province.</title>
        <authorList>
            <person name="Li J."/>
        </authorList>
    </citation>
    <scope>NUCLEOTIDE SEQUENCE [LARGE SCALE GENOMIC DNA]</scope>
    <source>
        <strain evidence="1 2">NEAU-Y5</strain>
    </source>
</reference>
<accession>A0ABS7ZJP7</accession>
<evidence type="ECO:0000313" key="1">
    <source>
        <dbReference type="EMBL" id="MCA5894064.1"/>
    </source>
</evidence>
<dbReference type="RefSeq" id="WP_225565835.1">
    <property type="nucleotide sequence ID" value="NZ_JAIXCQ010000008.1"/>
</dbReference>
<sequence>MSDGFLTLYVSTADGTRITDWVMGTGARLTASGTDGRVAVLDLEGDRHLVDRDEFLRLLSEVVTVTFQSWFSGSDDMIVTTRRHCAGENAGEGFTSVTCYLDGLEPDDVDAVIRAAQEVLESPSAMSVRGLVVDRRGKTADVDWDAFFAGPGAAVPAVPDLLVLGHPLSASAADRGGRWTVDSPVAGFSTLAESAS</sequence>
<protein>
    <submittedName>
        <fullName evidence="1">Uncharacterized protein</fullName>
    </submittedName>
</protein>
<dbReference type="EMBL" id="JAIXCQ010000008">
    <property type="protein sequence ID" value="MCA5894064.1"/>
    <property type="molecule type" value="Genomic_DNA"/>
</dbReference>
<name>A0ABS7ZJP7_9MICO</name>
<dbReference type="Proteomes" id="UP001319870">
    <property type="component" value="Unassembled WGS sequence"/>
</dbReference>
<comment type="caution">
    <text evidence="1">The sequence shown here is derived from an EMBL/GenBank/DDBJ whole genome shotgun (WGS) entry which is preliminary data.</text>
</comment>
<proteinExistence type="predicted"/>